<accession>A0A8H7TFW8</accession>
<feature type="compositionally biased region" description="Basic and acidic residues" evidence="3">
    <location>
        <begin position="482"/>
        <end position="502"/>
    </location>
</feature>
<gene>
    <name evidence="4" type="ORF">IFR04_007880</name>
</gene>
<feature type="compositionally biased region" description="Acidic residues" evidence="3">
    <location>
        <begin position="291"/>
        <end position="300"/>
    </location>
</feature>
<feature type="compositionally biased region" description="Basic residues" evidence="3">
    <location>
        <begin position="212"/>
        <end position="222"/>
    </location>
</feature>
<dbReference type="InterPro" id="IPR051190">
    <property type="entry name" value="Baculoviral_IAP"/>
</dbReference>
<dbReference type="AlphaFoldDB" id="A0A8H7TFW8"/>
<feature type="compositionally biased region" description="Polar residues" evidence="3">
    <location>
        <begin position="578"/>
        <end position="591"/>
    </location>
</feature>
<protein>
    <recommendedName>
        <fullName evidence="6">BIR-domain-containing protein</fullName>
    </recommendedName>
</protein>
<dbReference type="GO" id="GO:0046872">
    <property type="term" value="F:metal ion binding"/>
    <property type="evidence" value="ECO:0007669"/>
    <property type="project" value="UniProtKB-KW"/>
</dbReference>
<feature type="compositionally biased region" description="Polar residues" evidence="3">
    <location>
        <begin position="253"/>
        <end position="262"/>
    </location>
</feature>
<proteinExistence type="predicted"/>
<keyword evidence="5" id="KW-1185">Reference proteome</keyword>
<feature type="region of interest" description="Disordered" evidence="3">
    <location>
        <begin position="459"/>
        <end position="790"/>
    </location>
</feature>
<comment type="caution">
    <text evidence="4">The sequence shown here is derived from an EMBL/GenBank/DDBJ whole genome shotgun (WGS) entry which is preliminary data.</text>
</comment>
<dbReference type="EMBL" id="JAFJYH010000115">
    <property type="protein sequence ID" value="KAG4419019.1"/>
    <property type="molecule type" value="Genomic_DNA"/>
</dbReference>
<feature type="compositionally biased region" description="Basic residues" evidence="3">
    <location>
        <begin position="533"/>
        <end position="547"/>
    </location>
</feature>
<dbReference type="Proteomes" id="UP000664132">
    <property type="component" value="Unassembled WGS sequence"/>
</dbReference>
<feature type="compositionally biased region" description="Acidic residues" evidence="3">
    <location>
        <begin position="241"/>
        <end position="252"/>
    </location>
</feature>
<feature type="region of interest" description="Disordered" evidence="3">
    <location>
        <begin position="211"/>
        <end position="434"/>
    </location>
</feature>
<dbReference type="InterPro" id="IPR001370">
    <property type="entry name" value="BIR_rpt"/>
</dbReference>
<evidence type="ECO:0000313" key="4">
    <source>
        <dbReference type="EMBL" id="KAG4419019.1"/>
    </source>
</evidence>
<name>A0A8H7TFW8_9HELO</name>
<feature type="compositionally biased region" description="Basic residues" evidence="3">
    <location>
        <begin position="595"/>
        <end position="613"/>
    </location>
</feature>
<dbReference type="PANTHER" id="PTHR46771:SF5">
    <property type="entry name" value="DETERIN"/>
    <property type="match status" value="1"/>
</dbReference>
<keyword evidence="2" id="KW-0862">Zinc</keyword>
<dbReference type="Pfam" id="PF00653">
    <property type="entry name" value="BIR"/>
    <property type="match status" value="2"/>
</dbReference>
<feature type="compositionally biased region" description="Basic residues" evidence="3">
    <location>
        <begin position="264"/>
        <end position="281"/>
    </location>
</feature>
<evidence type="ECO:0000256" key="3">
    <source>
        <dbReference type="SAM" id="MobiDB-lite"/>
    </source>
</evidence>
<dbReference type="PANTHER" id="PTHR46771">
    <property type="entry name" value="DETERIN"/>
    <property type="match status" value="1"/>
</dbReference>
<feature type="compositionally biased region" description="Polar residues" evidence="3">
    <location>
        <begin position="554"/>
        <end position="566"/>
    </location>
</feature>
<dbReference type="SUPFAM" id="SSF57924">
    <property type="entry name" value="Inhibitor of apoptosis (IAP) repeat"/>
    <property type="match status" value="2"/>
</dbReference>
<feature type="compositionally biased region" description="Basic residues" evidence="3">
    <location>
        <begin position="467"/>
        <end position="479"/>
    </location>
</feature>
<organism evidence="4 5">
    <name type="scientific">Cadophora malorum</name>
    <dbReference type="NCBI Taxonomy" id="108018"/>
    <lineage>
        <taxon>Eukaryota</taxon>
        <taxon>Fungi</taxon>
        <taxon>Dikarya</taxon>
        <taxon>Ascomycota</taxon>
        <taxon>Pezizomycotina</taxon>
        <taxon>Leotiomycetes</taxon>
        <taxon>Helotiales</taxon>
        <taxon>Ploettnerulaceae</taxon>
        <taxon>Cadophora</taxon>
    </lineage>
</organism>
<dbReference type="SMART" id="SM00238">
    <property type="entry name" value="BIR"/>
    <property type="match status" value="2"/>
</dbReference>
<evidence type="ECO:0008006" key="6">
    <source>
        <dbReference type="Google" id="ProtNLM"/>
    </source>
</evidence>
<feature type="compositionally biased region" description="Basic residues" evidence="3">
    <location>
        <begin position="367"/>
        <end position="376"/>
    </location>
</feature>
<feature type="compositionally biased region" description="Polar residues" evidence="3">
    <location>
        <begin position="521"/>
        <end position="532"/>
    </location>
</feature>
<feature type="compositionally biased region" description="Basic and acidic residues" evidence="3">
    <location>
        <begin position="616"/>
        <end position="625"/>
    </location>
</feature>
<keyword evidence="1" id="KW-0479">Metal-binding</keyword>
<reference evidence="4" key="1">
    <citation type="submission" date="2021-02" db="EMBL/GenBank/DDBJ databases">
        <title>Genome sequence Cadophora malorum strain M34.</title>
        <authorList>
            <person name="Stefanovic E."/>
            <person name="Vu D."/>
            <person name="Scully C."/>
            <person name="Dijksterhuis J."/>
            <person name="Roader J."/>
            <person name="Houbraken J."/>
        </authorList>
    </citation>
    <scope>NUCLEOTIDE SEQUENCE</scope>
    <source>
        <strain evidence="4">M34</strain>
    </source>
</reference>
<evidence type="ECO:0000256" key="2">
    <source>
        <dbReference type="ARBA" id="ARBA00022833"/>
    </source>
</evidence>
<dbReference type="PROSITE" id="PS50143">
    <property type="entry name" value="BIR_REPEAT_2"/>
    <property type="match status" value="2"/>
</dbReference>
<dbReference type="Gene3D" id="1.10.1170.10">
    <property type="entry name" value="Inhibitor Of Apoptosis Protein (2mihbC-IAP-1), Chain A"/>
    <property type="match status" value="2"/>
</dbReference>
<feature type="compositionally biased region" description="Basic and acidic residues" evidence="3">
    <location>
        <begin position="397"/>
        <end position="409"/>
    </location>
</feature>
<sequence>MAIGDVADQYFTYDSRLASFQHGQQVAKRRASNASTKAGKTLKWPHKFLSGEELAKAGFFYYPQAANPDNVACFLCHRSLDGWEEDDDPLAEHLKHSPDCGWAIVATIEKQDGILSSEYPSSSTMIAARKATFADKWPHEGKKGWKCKVKQMVDAGWKYTPTPEYDDMATCAYCNLALDGWENSDKPMDEHFKRSPECPFFALINEHLKSPAPKKAKAKRDRTSKASRLSTQSAFTIASEAPEDLPAEEEDSILTTATNATTKKMGRAKKAPAAKGKKTKAKKGEPVEVIEAPEPEDDDFEVKVDVEVAPKPARGRKRKSEEEPETAPALYIAPPPAKRRATRTRGSTAVDDSIISHVDQSQEKPKQAGRKGRASRKVSTASVASTRAPVLDDDEIDKALEADLDRPLTEDEGEPAAIIPPKRGRASKITKTDHHMFDASPIDIDEAAIDAELEAMEVESKPLPKAKGAKGKQPRKVSVKQRAAEKKAADAAAEAERQAEEDRVAEEEAAQQISDELEHSISMQHSSPVVQQKKQRAPARQPAKKASGRATRGSVMSVSEHNTSIVEDSVADPDLGSGNETDASMASQSTVVRGGSKRRGSTMKKGKAGKKGPSRNIEEIVHKAQEPNVEIEEEAPVPSAKGKKTLHVEEITMTEETYYSPVREMSVPEPEIEEEEPAAQPAKPKTAQGRGRPKKVSTQAPAPEEVAPVEDKILEEEASIQPEPTPVAAQPPVRSSTPPPKELTPSQSPQSSDAENHPPSSKPSVLAQSLATPTSSRPRIPLSETTPIMSPSKRNVIAGLQSNQPWSSVDLDTIFMKSPRTTGLAGDVLGSAADKVKNGDLTSPEKRMTVEEWIKHNAAMAEEKLRGECERMVSVFESQGSRAMQALEGVECLE</sequence>
<feature type="compositionally biased region" description="Polar residues" evidence="3">
    <location>
        <begin position="226"/>
        <end position="236"/>
    </location>
</feature>
<evidence type="ECO:0000313" key="5">
    <source>
        <dbReference type="Proteomes" id="UP000664132"/>
    </source>
</evidence>
<dbReference type="CDD" id="cd00022">
    <property type="entry name" value="BIR"/>
    <property type="match status" value="2"/>
</dbReference>
<dbReference type="OrthoDB" id="2196114at2759"/>
<feature type="compositionally biased region" description="Polar residues" evidence="3">
    <location>
        <begin position="744"/>
        <end position="790"/>
    </location>
</feature>
<evidence type="ECO:0000256" key="1">
    <source>
        <dbReference type="ARBA" id="ARBA00022723"/>
    </source>
</evidence>